<keyword evidence="1" id="KW-0812">Transmembrane</keyword>
<proteinExistence type="predicted"/>
<reference evidence="2 3" key="1">
    <citation type="submission" date="2016-05" db="EMBL/GenBank/DDBJ databases">
        <title>Draft Genome Sequences of Stenotrophomonas maltophilia Strains Sm32COP, Sm41DVV, Sm46PAILV, SmF3, SmF22, SmSOFb1 and SmCVFa1, Isolated from Different Manures, in France.</title>
        <authorList>
            <person name="Nazaret S."/>
            <person name="Bodilis J."/>
        </authorList>
    </citation>
    <scope>NUCLEOTIDE SEQUENCE [LARGE SCALE GENOMIC DNA]</scope>
    <source>
        <strain evidence="2 3">Sm46PAILV</strain>
    </source>
</reference>
<evidence type="ECO:0000256" key="1">
    <source>
        <dbReference type="SAM" id="Phobius"/>
    </source>
</evidence>
<dbReference type="InterPro" id="IPR008875">
    <property type="entry name" value="TraX"/>
</dbReference>
<accession>A0A1A6Y0V8</accession>
<feature type="transmembrane region" description="Helical" evidence="1">
    <location>
        <begin position="161"/>
        <end position="178"/>
    </location>
</feature>
<dbReference type="NCBIfam" id="NF010454">
    <property type="entry name" value="PRK13882.1-1"/>
    <property type="match status" value="1"/>
</dbReference>
<feature type="transmembrane region" description="Helical" evidence="1">
    <location>
        <begin position="12"/>
        <end position="31"/>
    </location>
</feature>
<dbReference type="Pfam" id="PF05857">
    <property type="entry name" value="TraX"/>
    <property type="match status" value="1"/>
</dbReference>
<dbReference type="Proteomes" id="UP000092256">
    <property type="component" value="Unassembled WGS sequence"/>
</dbReference>
<protein>
    <submittedName>
        <fullName evidence="2">Conjugal transfer protein</fullName>
    </submittedName>
</protein>
<comment type="caution">
    <text evidence="2">The sequence shown here is derived from an EMBL/GenBank/DDBJ whole genome shotgun (WGS) entry which is preliminary data.</text>
</comment>
<organism evidence="2 3">
    <name type="scientific">Stenotrophomonas maltophilia</name>
    <name type="common">Pseudomonas maltophilia</name>
    <name type="synonym">Xanthomonas maltophilia</name>
    <dbReference type="NCBI Taxonomy" id="40324"/>
    <lineage>
        <taxon>Bacteria</taxon>
        <taxon>Pseudomonadati</taxon>
        <taxon>Pseudomonadota</taxon>
        <taxon>Gammaproteobacteria</taxon>
        <taxon>Lysobacterales</taxon>
        <taxon>Lysobacteraceae</taxon>
        <taxon>Stenotrophomonas</taxon>
        <taxon>Stenotrophomonas maltophilia group</taxon>
    </lineage>
</organism>
<dbReference type="OrthoDB" id="9781069at2"/>
<dbReference type="EMBL" id="LYVJ01000004">
    <property type="protein sequence ID" value="OBU68456.1"/>
    <property type="molecule type" value="Genomic_DNA"/>
</dbReference>
<keyword evidence="1" id="KW-1133">Transmembrane helix</keyword>
<feature type="transmembrane region" description="Helical" evidence="1">
    <location>
        <begin position="67"/>
        <end position="97"/>
    </location>
</feature>
<dbReference type="RefSeq" id="WP_065198578.1">
    <property type="nucleotide sequence ID" value="NZ_LYVJ01000004.1"/>
</dbReference>
<dbReference type="AlphaFoldDB" id="A0A1A6Y0V8"/>
<sequence length="228" mass="24867">MTSGGRELLKWLALVLMTGDHVVTAFGLGHVQVVSQLGRVAFPVFALVMAYNLAQPGADAGKSARRLALWGLVATPAAVLAFGQALPLNVLLTFAAAAGCIWAMERRQWALAALLCIVAPVALDYAWPGVWLVLAAWAWFKNHGRRTHFLLGSWDWRRQRLYLVLPIWVWACMGLLCLYNGNGWALLALPVIVLGELPARIPRSGRAFYVYYVGHLAILVVLAAIVGA</sequence>
<evidence type="ECO:0000313" key="2">
    <source>
        <dbReference type="EMBL" id="OBU68456.1"/>
    </source>
</evidence>
<feature type="transmembrane region" description="Helical" evidence="1">
    <location>
        <begin position="109"/>
        <end position="140"/>
    </location>
</feature>
<keyword evidence="1" id="KW-0472">Membrane</keyword>
<gene>
    <name evidence="2" type="ORF">A9K58_06485</name>
</gene>
<evidence type="ECO:0000313" key="3">
    <source>
        <dbReference type="Proteomes" id="UP000092256"/>
    </source>
</evidence>
<feature type="transmembrane region" description="Helical" evidence="1">
    <location>
        <begin position="208"/>
        <end position="227"/>
    </location>
</feature>
<name>A0A1A6Y0V8_STEMA</name>